<gene>
    <name evidence="1" type="primary">pdeM</name>
    <name evidence="1" type="ORF">GOB84_11695</name>
</gene>
<dbReference type="InterPro" id="IPR029052">
    <property type="entry name" value="Metallo-depent_PP-like"/>
</dbReference>
<dbReference type="NCBIfam" id="TIGR04123">
    <property type="entry name" value="P_estr_lig_assc"/>
    <property type="match status" value="1"/>
</dbReference>
<keyword evidence="2" id="KW-1185">Reference proteome</keyword>
<dbReference type="GO" id="GO:0004519">
    <property type="term" value="F:endonuclease activity"/>
    <property type="evidence" value="ECO:0007669"/>
    <property type="project" value="UniProtKB-KW"/>
</dbReference>
<dbReference type="GO" id="GO:0016874">
    <property type="term" value="F:ligase activity"/>
    <property type="evidence" value="ECO:0007669"/>
    <property type="project" value="UniProtKB-KW"/>
</dbReference>
<keyword evidence="1" id="KW-0540">Nuclease</keyword>
<keyword evidence="1" id="KW-0255">Endonuclease</keyword>
<dbReference type="RefSeq" id="WP_173577737.1">
    <property type="nucleotide sequence ID" value="NZ_WOSW01000023.1"/>
</dbReference>
<dbReference type="PANTHER" id="PTHR39323:SF1">
    <property type="entry name" value="BLR1149 PROTEIN"/>
    <property type="match status" value="1"/>
</dbReference>
<dbReference type="Proteomes" id="UP000615326">
    <property type="component" value="Unassembled WGS sequence"/>
</dbReference>
<dbReference type="EC" id="3.1.-.-" evidence="1"/>
<reference evidence="1 2" key="1">
    <citation type="journal article" date="2020" name="Int. J. Syst. Evol. Microbiol.">
        <title>Novel acetic acid bacteria from cider fermentations: Acetobacter conturbans sp. nov. and Acetobacter fallax sp. nov.</title>
        <authorList>
            <person name="Sombolestani A.S."/>
            <person name="Cleenwerck I."/>
            <person name="Cnockaert M."/>
            <person name="Borremans W."/>
            <person name="Wieme A.D."/>
            <person name="De Vuyst L."/>
            <person name="Vandamme P."/>
        </authorList>
    </citation>
    <scope>NUCLEOTIDE SEQUENCE [LARGE SCALE GENOMIC DNA]</scope>
    <source>
        <strain evidence="1 2">LMG 1637</strain>
    </source>
</reference>
<keyword evidence="1" id="KW-0436">Ligase</keyword>
<name>A0ABX0KAM5_9PROT</name>
<dbReference type="SUPFAM" id="SSF56300">
    <property type="entry name" value="Metallo-dependent phosphatases"/>
    <property type="match status" value="1"/>
</dbReference>
<dbReference type="Gene3D" id="3.60.21.10">
    <property type="match status" value="1"/>
</dbReference>
<dbReference type="PIRSF" id="PIRSF000887">
    <property type="entry name" value="Pesterase_MJ0037"/>
    <property type="match status" value="1"/>
</dbReference>
<dbReference type="PANTHER" id="PTHR39323">
    <property type="entry name" value="BLR1149 PROTEIN"/>
    <property type="match status" value="1"/>
</dbReference>
<sequence>MTTPTPHTLAGETLLLLPEGAIVHPASKTLIVADLHLEKSSSRRDAGLLLPPYDTGITLDRLTALATSWRPERIIALGDSFHDNTASERLSPADRARLTLLGQHAALLWLTGNHDPIPPADLPGIWKAEHQEGTLLFRHIPTNTIPPGTAELAGHLHPKARITLRGHTLTRPCFVMDETRVLLPAFGTYTGGLDVQNPAISQLFTGPMQLCLLGKNRLSRISLPARVA</sequence>
<dbReference type="InterPro" id="IPR024173">
    <property type="entry name" value="Pesterase_MJ0037-like"/>
</dbReference>
<dbReference type="GO" id="GO:0016787">
    <property type="term" value="F:hydrolase activity"/>
    <property type="evidence" value="ECO:0007669"/>
    <property type="project" value="UniProtKB-KW"/>
</dbReference>
<accession>A0ABX0KAM5</accession>
<evidence type="ECO:0000313" key="2">
    <source>
        <dbReference type="Proteomes" id="UP000615326"/>
    </source>
</evidence>
<dbReference type="EMBL" id="WOSW01000023">
    <property type="protein sequence ID" value="NHO33211.1"/>
    <property type="molecule type" value="Genomic_DNA"/>
</dbReference>
<organism evidence="1 2">
    <name type="scientific">Acetobacter fallax</name>
    <dbReference type="NCBI Taxonomy" id="1737473"/>
    <lineage>
        <taxon>Bacteria</taxon>
        <taxon>Pseudomonadati</taxon>
        <taxon>Pseudomonadota</taxon>
        <taxon>Alphaproteobacteria</taxon>
        <taxon>Acetobacterales</taxon>
        <taxon>Acetobacteraceae</taxon>
        <taxon>Acetobacter</taxon>
    </lineage>
</organism>
<comment type="caution">
    <text evidence="1">The sequence shown here is derived from an EMBL/GenBank/DDBJ whole genome shotgun (WGS) entry which is preliminary data.</text>
</comment>
<protein>
    <submittedName>
        <fullName evidence="1">Ligase-associated DNA damage response endonuclease PdeM</fullName>
        <ecNumber evidence="1">3.1.-.-</ecNumber>
    </submittedName>
</protein>
<evidence type="ECO:0000313" key="1">
    <source>
        <dbReference type="EMBL" id="NHO33211.1"/>
    </source>
</evidence>
<proteinExistence type="predicted"/>
<dbReference type="InterPro" id="IPR026336">
    <property type="entry name" value="PdeM-like"/>
</dbReference>
<keyword evidence="1" id="KW-0378">Hydrolase</keyword>